<dbReference type="SUPFAM" id="SSF47598">
    <property type="entry name" value="Ribbon-helix-helix"/>
    <property type="match status" value="1"/>
</dbReference>
<dbReference type="Gene3D" id="1.10.1220.10">
    <property type="entry name" value="Met repressor-like"/>
    <property type="match status" value="1"/>
</dbReference>
<dbReference type="InterPro" id="IPR013321">
    <property type="entry name" value="Arc_rbn_hlx_hlx"/>
</dbReference>
<keyword evidence="3" id="KW-1185">Reference proteome</keyword>
<dbReference type="Proteomes" id="UP000184375">
    <property type="component" value="Unassembled WGS sequence"/>
</dbReference>
<evidence type="ECO:0000313" key="3">
    <source>
        <dbReference type="Proteomes" id="UP000184375"/>
    </source>
</evidence>
<dbReference type="AlphaFoldDB" id="A0A1M7IML7"/>
<dbReference type="InterPro" id="IPR010985">
    <property type="entry name" value="Ribbon_hlx_hlx"/>
</dbReference>
<evidence type="ECO:0000259" key="1">
    <source>
        <dbReference type="Pfam" id="PF15919"/>
    </source>
</evidence>
<gene>
    <name evidence="2" type="ORF">SAMN05660826_00963</name>
</gene>
<dbReference type="PANTHER" id="PTHR34504">
    <property type="entry name" value="ANTITOXIN HICB"/>
    <property type="match status" value="1"/>
</dbReference>
<feature type="domain" description="HicB-like antitoxin of toxin-antitoxin system" evidence="1">
    <location>
        <begin position="15"/>
        <end position="117"/>
    </location>
</feature>
<protein>
    <submittedName>
        <fullName evidence="2">Predicted nuclease of the RNAse H fold, HicB family</fullName>
    </submittedName>
</protein>
<organism evidence="2 3">
    <name type="scientific">Caldanaerovirga acetigignens</name>
    <dbReference type="NCBI Taxonomy" id="447595"/>
    <lineage>
        <taxon>Bacteria</taxon>
        <taxon>Bacillati</taxon>
        <taxon>Bacillota</taxon>
        <taxon>Clostridia</taxon>
        <taxon>Thermosediminibacterales</taxon>
        <taxon>Thermosediminibacteraceae</taxon>
        <taxon>Caldanaerovirga</taxon>
    </lineage>
</organism>
<dbReference type="PANTHER" id="PTHR34504:SF2">
    <property type="entry name" value="UPF0150 PROTEIN SSL0259"/>
    <property type="match status" value="1"/>
</dbReference>
<dbReference type="STRING" id="447595.SAMN05660826_00963"/>
<dbReference type="Gene3D" id="3.30.160.250">
    <property type="match status" value="1"/>
</dbReference>
<dbReference type="InterPro" id="IPR031807">
    <property type="entry name" value="HicB-like"/>
</dbReference>
<dbReference type="InterPro" id="IPR051404">
    <property type="entry name" value="TA_system_antitoxin"/>
</dbReference>
<dbReference type="RefSeq" id="WP_073255511.1">
    <property type="nucleotide sequence ID" value="NZ_FRCR01000005.1"/>
</dbReference>
<dbReference type="NCBIfam" id="NF041551">
    <property type="entry name" value="YlcI_YnfO_N"/>
    <property type="match status" value="1"/>
</dbReference>
<dbReference type="GO" id="GO:0006355">
    <property type="term" value="P:regulation of DNA-templated transcription"/>
    <property type="evidence" value="ECO:0007669"/>
    <property type="project" value="InterPro"/>
</dbReference>
<dbReference type="SUPFAM" id="SSF143100">
    <property type="entry name" value="TTHA1013/TTHA0281-like"/>
    <property type="match status" value="1"/>
</dbReference>
<dbReference type="OrthoDB" id="5419659at2"/>
<dbReference type="InterPro" id="IPR035069">
    <property type="entry name" value="TTHA1013/TTHA0281-like"/>
</dbReference>
<evidence type="ECO:0000313" key="2">
    <source>
        <dbReference type="EMBL" id="SHM41905.1"/>
    </source>
</evidence>
<sequence length="128" mass="14190">MSENYKYGLKISVLTEEDGGGFFVEVPDLPGCMADGDTLEEAIKNAKEAIESWIEAAKAEGRPIPEPTFYKDEEDYSGRLTVRIPKKLHKELVEIAQEQGVSLNQLILYALSKEVGRKETSVTIDIGV</sequence>
<dbReference type="Pfam" id="PF15919">
    <property type="entry name" value="HicB_lk_antitox"/>
    <property type="match status" value="1"/>
</dbReference>
<accession>A0A1M7IML7</accession>
<reference evidence="3" key="1">
    <citation type="submission" date="2016-11" db="EMBL/GenBank/DDBJ databases">
        <authorList>
            <person name="Varghese N."/>
            <person name="Submissions S."/>
        </authorList>
    </citation>
    <scope>NUCLEOTIDE SEQUENCE [LARGE SCALE GENOMIC DNA]</scope>
    <source>
        <strain evidence="3">DSM 18802</strain>
    </source>
</reference>
<name>A0A1M7IML7_9FIRM</name>
<dbReference type="EMBL" id="FRCR01000005">
    <property type="protein sequence ID" value="SHM41905.1"/>
    <property type="molecule type" value="Genomic_DNA"/>
</dbReference>
<proteinExistence type="predicted"/>